<keyword evidence="12 14" id="KW-0539">Nucleus</keyword>
<reference evidence="19 20" key="1">
    <citation type="submission" date="2017-12" db="EMBL/GenBank/DDBJ databases">
        <title>Hemimetabolous genomes reveal molecular basis of termite eusociality.</title>
        <authorList>
            <person name="Harrison M.C."/>
            <person name="Jongepier E."/>
            <person name="Robertson H.M."/>
            <person name="Arning N."/>
            <person name="Bitard-Feildel T."/>
            <person name="Chao H."/>
            <person name="Childers C.P."/>
            <person name="Dinh H."/>
            <person name="Doddapaneni H."/>
            <person name="Dugan S."/>
            <person name="Gowin J."/>
            <person name="Greiner C."/>
            <person name="Han Y."/>
            <person name="Hu H."/>
            <person name="Hughes D.S.T."/>
            <person name="Huylmans A.-K."/>
            <person name="Kemena C."/>
            <person name="Kremer L.P.M."/>
            <person name="Lee S.L."/>
            <person name="Lopez-Ezquerra A."/>
            <person name="Mallet L."/>
            <person name="Monroy-Kuhn J.M."/>
            <person name="Moser A."/>
            <person name="Murali S.C."/>
            <person name="Muzny D.M."/>
            <person name="Otani S."/>
            <person name="Piulachs M.-D."/>
            <person name="Poelchau M."/>
            <person name="Qu J."/>
            <person name="Schaub F."/>
            <person name="Wada-Katsumata A."/>
            <person name="Worley K.C."/>
            <person name="Xie Q."/>
            <person name="Ylla G."/>
            <person name="Poulsen M."/>
            <person name="Gibbs R.A."/>
            <person name="Schal C."/>
            <person name="Richards S."/>
            <person name="Belles X."/>
            <person name="Korb J."/>
            <person name="Bornberg-Bauer E."/>
        </authorList>
    </citation>
    <scope>NUCLEOTIDE SEQUENCE [LARGE SCALE GENOMIC DNA]</scope>
    <source>
        <tissue evidence="19">Whole body</tissue>
    </source>
</reference>
<dbReference type="SMART" id="SM00356">
    <property type="entry name" value="ZnF_C3H1"/>
    <property type="match status" value="1"/>
</dbReference>
<evidence type="ECO:0000256" key="12">
    <source>
        <dbReference type="ARBA" id="ARBA00023242"/>
    </source>
</evidence>
<evidence type="ECO:0000256" key="6">
    <source>
        <dbReference type="ARBA" id="ARBA00022499"/>
    </source>
</evidence>
<dbReference type="InterPro" id="IPR000571">
    <property type="entry name" value="Znf_CCCH"/>
</dbReference>
<dbReference type="GO" id="GO:0000785">
    <property type="term" value="C:chromatin"/>
    <property type="evidence" value="ECO:0007669"/>
    <property type="project" value="TreeGrafter"/>
</dbReference>
<dbReference type="InterPro" id="IPR017923">
    <property type="entry name" value="TFIIS_N"/>
</dbReference>
<keyword evidence="11" id="KW-0832">Ubl conjugation</keyword>
<dbReference type="SMART" id="SM00509">
    <property type="entry name" value="TFS2N"/>
    <property type="match status" value="1"/>
</dbReference>
<feature type="compositionally biased region" description="Gly residues" evidence="16">
    <location>
        <begin position="1086"/>
        <end position="1098"/>
    </location>
</feature>
<feature type="compositionally biased region" description="Basic and acidic residues" evidence="16">
    <location>
        <begin position="427"/>
        <end position="440"/>
    </location>
</feature>
<evidence type="ECO:0000256" key="8">
    <source>
        <dbReference type="ARBA" id="ARBA00022723"/>
    </source>
</evidence>
<evidence type="ECO:0000256" key="7">
    <source>
        <dbReference type="ARBA" id="ARBA00022553"/>
    </source>
</evidence>
<evidence type="ECO:0000256" key="3">
    <source>
        <dbReference type="ARBA" id="ARBA00022330"/>
    </source>
</evidence>
<dbReference type="PANTHER" id="PTHR46557:SF1">
    <property type="entry name" value="SERINE_THREONINE-PROTEIN PHOSPHATASE 1 REGULATORY SUBUNIT 10"/>
    <property type="match status" value="1"/>
</dbReference>
<feature type="region of interest" description="Disordered" evidence="16">
    <location>
        <begin position="319"/>
        <end position="728"/>
    </location>
</feature>
<feature type="region of interest" description="Disordered" evidence="16">
    <location>
        <begin position="1056"/>
        <end position="1098"/>
    </location>
</feature>
<name>A0A2J7QNI1_9NEOP</name>
<sequence>MTKFSKKLVSKCIYIQILKTTKTDLLGMFMAAGGWNLTHTWLSDAIMARNWPLIQELLELLLMCPVDVERLKTNNCPKLIKGLSKESNNESVKLLASKLVEQWLKIVKGETEAVRAHHIASMDVPAGECVSVKDEGKQLGVCSERLQASSCGEECKVEVPPPALKQETVVQIEAVNSEDKIDVNKLVVKTENGSDESGEEVTWDAPLGQLPVYKITIRDGKQVIAKVFSGEKSTRKLSMDGSSVASVTDVGKSLLKVGASVEKADDTVKKEVIKKDMDEASVKVSVDRSKDSVVKEKVKSEKLENSAEGIKLTKDFQKKVKEAQLSTRTSDKLKRTKTESSKEKSKEREGSKERSKDKSKDKESSKERDAKDRESKVKDRKQNSEKVNAQFEKDRAALAKLIPPGISKLGKIPKKPRPEEPQSPNVDVKKPSSSDLKKSPVSEPTSRKPSISIESRKSTDSARPKTVKTFNSKFRSTGLEEEAKPPPSRPVKKNIMPVNKKPVRLPSLKRPSPPKELSAPPEKKLKPAIADMATDDTKKNDKSGSIKLIPPRPKPSFLQESDMFMDALTASTKKEPRKRKRRTSSSKDAPEAKKEPVTGKEDENNKESTPPSSPTNNNEDNRSPPIIRPLLKFYQDTLEANDEMEVGDDMKANEKKTDKDAAELFEKSEEEEQKSPTTTEDGNEGSPNSAADKAVEGKRRLSKEDSVKERDGSSDETKEKDSTEDAPKKYPRGVLIYHKTKKGAKKVVRWKQEKDLEIIKYFELDETERVNVTKTFMDMKQIERSNEREAFMLARKLPQDDIMEEKATWQPLIPVDLPPSLVEPGVRSREKDVQYAREKVILQALYFSRTMIPDSAAEPDMEIHPPSDPVIIPLDDVTGNPDSVNDFQNTPWPEPKPIIIPQSPPPQFQQAQPPSFGSFPNHSNQTFPGPQQMFPNQTGMPNNLPMPGGMMVPNSVNNMHPIGGDWRTGDGKVLPVNEMPMQMDMYNQAGPPMGMGIPGLPGVGGHGPDMNYNMMGGEDMGPYGPQGFHVGGPHPGMYPFRGGRGPNMGSVMRSGRGGNQIGPRGPSGGPWYRPSGPHMGNNWQSGGSGGSAGRGGRGWGGQNRGICKHFRGGFCRHGDKCPYLHPGVNCPQY</sequence>
<keyword evidence="6" id="KW-1017">Isopeptide bond</keyword>
<dbReference type="FunCoup" id="A0A2J7QNI1">
    <property type="interactions" value="1277"/>
</dbReference>
<organism evidence="19 20">
    <name type="scientific">Cryptotermes secundus</name>
    <dbReference type="NCBI Taxonomy" id="105785"/>
    <lineage>
        <taxon>Eukaryota</taxon>
        <taxon>Metazoa</taxon>
        <taxon>Ecdysozoa</taxon>
        <taxon>Arthropoda</taxon>
        <taxon>Hexapoda</taxon>
        <taxon>Insecta</taxon>
        <taxon>Pterygota</taxon>
        <taxon>Neoptera</taxon>
        <taxon>Polyneoptera</taxon>
        <taxon>Dictyoptera</taxon>
        <taxon>Blattodea</taxon>
        <taxon>Blattoidea</taxon>
        <taxon>Termitoidae</taxon>
        <taxon>Kalotermitidae</taxon>
        <taxon>Cryptotermitinae</taxon>
        <taxon>Cryptotermes</taxon>
    </lineage>
</organism>
<evidence type="ECO:0000256" key="14">
    <source>
        <dbReference type="PROSITE-ProRule" id="PRU00649"/>
    </source>
</evidence>
<dbReference type="InterPro" id="IPR036855">
    <property type="entry name" value="Znf_CCCH_sf"/>
</dbReference>
<dbReference type="OrthoDB" id="2138378at2759"/>
<feature type="compositionally biased region" description="Basic and acidic residues" evidence="16">
    <location>
        <begin position="588"/>
        <end position="606"/>
    </location>
</feature>
<evidence type="ECO:0000256" key="11">
    <source>
        <dbReference type="ARBA" id="ARBA00022843"/>
    </source>
</evidence>
<dbReference type="AlphaFoldDB" id="A0A2J7QNI1"/>
<protein>
    <recommendedName>
        <fullName evidence="3">Serine/threonine-protein phosphatase 1 regulatory subunit 10</fullName>
    </recommendedName>
</protein>
<feature type="compositionally biased region" description="Pro residues" evidence="16">
    <location>
        <begin position="892"/>
        <end position="907"/>
    </location>
</feature>
<dbReference type="PROSITE" id="PS50103">
    <property type="entry name" value="ZF_C3H1"/>
    <property type="match status" value="1"/>
</dbReference>
<dbReference type="InterPro" id="IPR003617">
    <property type="entry name" value="TFIIS/CRSP70_N_sub"/>
</dbReference>
<accession>A0A2J7QNI1</accession>
<feature type="compositionally biased region" description="Basic and acidic residues" evidence="16">
    <location>
        <begin position="648"/>
        <end position="667"/>
    </location>
</feature>
<proteinExistence type="predicted"/>
<dbReference type="GO" id="GO:0005634">
    <property type="term" value="C:nucleus"/>
    <property type="evidence" value="ECO:0007669"/>
    <property type="project" value="UniProtKB-SubCell"/>
</dbReference>
<dbReference type="Gene3D" id="1.20.930.10">
    <property type="entry name" value="Conserved domain common to transcription factors TFIIS, elongin A, CRSP70"/>
    <property type="match status" value="1"/>
</dbReference>
<feature type="compositionally biased region" description="Basic and acidic residues" evidence="16">
    <location>
        <begin position="535"/>
        <end position="544"/>
    </location>
</feature>
<evidence type="ECO:0000313" key="19">
    <source>
        <dbReference type="EMBL" id="PNF30147.1"/>
    </source>
</evidence>
<evidence type="ECO:0000256" key="10">
    <source>
        <dbReference type="ARBA" id="ARBA00022833"/>
    </source>
</evidence>
<keyword evidence="8 15" id="KW-0479">Metal-binding</keyword>
<comment type="caution">
    <text evidence="19">The sequence shown here is derived from an EMBL/GenBank/DDBJ whole genome shotgun (WGS) entry which is preliminary data.</text>
</comment>
<feature type="compositionally biased region" description="Basic and acidic residues" evidence="16">
    <location>
        <begin position="454"/>
        <end position="463"/>
    </location>
</feature>
<dbReference type="EMBL" id="NEVH01013194">
    <property type="protein sequence ID" value="PNF30147.1"/>
    <property type="molecule type" value="Genomic_DNA"/>
</dbReference>
<keyword evidence="4" id="KW-0158">Chromosome</keyword>
<evidence type="ECO:0000256" key="16">
    <source>
        <dbReference type="SAM" id="MobiDB-lite"/>
    </source>
</evidence>
<evidence type="ECO:0000256" key="15">
    <source>
        <dbReference type="PROSITE-ProRule" id="PRU00723"/>
    </source>
</evidence>
<feature type="domain" description="TFIIS N-terminal" evidence="18">
    <location>
        <begin position="36"/>
        <end position="110"/>
    </location>
</feature>
<evidence type="ECO:0000256" key="2">
    <source>
        <dbReference type="ARBA" id="ARBA00004286"/>
    </source>
</evidence>
<dbReference type="GO" id="GO:0008270">
    <property type="term" value="F:zinc ion binding"/>
    <property type="evidence" value="ECO:0007669"/>
    <property type="project" value="UniProtKB-KW"/>
</dbReference>
<evidence type="ECO:0000256" key="4">
    <source>
        <dbReference type="ARBA" id="ARBA00022454"/>
    </source>
</evidence>
<dbReference type="PANTHER" id="PTHR46557">
    <property type="entry name" value="SERINE/THREONINE-PROTEIN PHOSPHATASE 1 REGULATORY SUBUNIT 10-RELATED"/>
    <property type="match status" value="1"/>
</dbReference>
<feature type="zinc finger region" description="C3H1-type" evidence="15">
    <location>
        <begin position="1101"/>
        <end position="1128"/>
    </location>
</feature>
<dbReference type="InterPro" id="IPR035441">
    <property type="entry name" value="TFIIS/LEDGF_dom_sf"/>
</dbReference>
<feature type="compositionally biased region" description="Polar residues" evidence="16">
    <location>
        <begin position="607"/>
        <end position="618"/>
    </location>
</feature>
<dbReference type="Proteomes" id="UP000235965">
    <property type="component" value="Unassembled WGS sequence"/>
</dbReference>
<feature type="compositionally biased region" description="Basic and acidic residues" evidence="16">
    <location>
        <begin position="693"/>
        <end position="728"/>
    </location>
</feature>
<feature type="compositionally biased region" description="Polar residues" evidence="16">
    <location>
        <begin position="443"/>
        <end position="453"/>
    </location>
</feature>
<feature type="domain" description="C3H1-type" evidence="17">
    <location>
        <begin position="1101"/>
        <end position="1128"/>
    </location>
</feature>
<gene>
    <name evidence="19" type="ORF">B7P43_G01259</name>
</gene>
<evidence type="ECO:0000259" key="17">
    <source>
        <dbReference type="PROSITE" id="PS50103"/>
    </source>
</evidence>
<keyword evidence="10 15" id="KW-0862">Zinc</keyword>
<dbReference type="SUPFAM" id="SSF90229">
    <property type="entry name" value="CCCH zinc finger"/>
    <property type="match status" value="1"/>
</dbReference>
<keyword evidence="20" id="KW-1185">Reference proteome</keyword>
<feature type="region of interest" description="Disordered" evidence="16">
    <location>
        <begin position="888"/>
        <end position="912"/>
    </location>
</feature>
<evidence type="ECO:0000313" key="20">
    <source>
        <dbReference type="Proteomes" id="UP000235965"/>
    </source>
</evidence>
<evidence type="ECO:0000256" key="9">
    <source>
        <dbReference type="ARBA" id="ARBA00022771"/>
    </source>
</evidence>
<feature type="compositionally biased region" description="Basic and acidic residues" evidence="16">
    <location>
        <begin position="329"/>
        <end position="384"/>
    </location>
</feature>
<keyword evidence="5" id="KW-0488">Methylation</keyword>
<evidence type="ECO:0000256" key="1">
    <source>
        <dbReference type="ARBA" id="ARBA00004123"/>
    </source>
</evidence>
<dbReference type="InParanoid" id="A0A2J7QNI1"/>
<evidence type="ECO:0000256" key="13">
    <source>
        <dbReference type="ARBA" id="ARBA00093575"/>
    </source>
</evidence>
<dbReference type="Pfam" id="PF08711">
    <property type="entry name" value="Med26"/>
    <property type="match status" value="1"/>
</dbReference>
<feature type="region of interest" description="Disordered" evidence="16">
    <location>
        <begin position="281"/>
        <end position="300"/>
    </location>
</feature>
<feature type="compositionally biased region" description="Gly residues" evidence="16">
    <location>
        <begin position="1056"/>
        <end position="1068"/>
    </location>
</feature>
<evidence type="ECO:0000259" key="18">
    <source>
        <dbReference type="PROSITE" id="PS51319"/>
    </source>
</evidence>
<dbReference type="GO" id="GO:0008157">
    <property type="term" value="F:protein phosphatase 1 binding"/>
    <property type="evidence" value="ECO:0007669"/>
    <property type="project" value="TreeGrafter"/>
</dbReference>
<dbReference type="GO" id="GO:0072357">
    <property type="term" value="C:PTW/PP1 phosphatase complex"/>
    <property type="evidence" value="ECO:0007669"/>
    <property type="project" value="TreeGrafter"/>
</dbReference>
<comment type="subunit">
    <text evidence="13">Component of the PNUTS-PP1 complex (also named PTW/PP1 complex), composed of PPP1R10/PNUTS, TOX4, WDR82, and PPP1CA (or PPP1CB or PPP1CC).</text>
</comment>
<feature type="compositionally biased region" description="Basic residues" evidence="16">
    <location>
        <begin position="575"/>
        <end position="584"/>
    </location>
</feature>
<keyword evidence="7" id="KW-0597">Phosphoprotein</keyword>
<keyword evidence="9 15" id="KW-0863">Zinc-finger</keyword>
<dbReference type="STRING" id="105785.A0A2J7QNI1"/>
<evidence type="ECO:0000256" key="5">
    <source>
        <dbReference type="ARBA" id="ARBA00022481"/>
    </source>
</evidence>
<comment type="subcellular location">
    <subcellularLocation>
        <location evidence="2">Chromosome</location>
    </subcellularLocation>
    <subcellularLocation>
        <location evidence="1 14">Nucleus</location>
    </subcellularLocation>
</comment>
<dbReference type="PROSITE" id="PS51319">
    <property type="entry name" value="TFIIS_N"/>
    <property type="match status" value="1"/>
</dbReference>
<dbReference type="SUPFAM" id="SSF47676">
    <property type="entry name" value="Conserved domain common to transcription factors TFIIS, elongin A, CRSP70"/>
    <property type="match status" value="1"/>
</dbReference>